<dbReference type="EMBL" id="BPRA01000021">
    <property type="protein sequence ID" value="GJE57340.1"/>
    <property type="molecule type" value="Genomic_DNA"/>
</dbReference>
<accession>A0ABQ4TPP1</accession>
<reference evidence="5" key="2">
    <citation type="submission" date="2021-08" db="EMBL/GenBank/DDBJ databases">
        <authorList>
            <person name="Tani A."/>
            <person name="Ola A."/>
            <person name="Ogura Y."/>
            <person name="Katsura K."/>
            <person name="Hayashi T."/>
        </authorList>
    </citation>
    <scope>NUCLEOTIDE SEQUENCE</scope>
    <source>
        <strain evidence="5">DSM 23674</strain>
    </source>
</reference>
<proteinExistence type="predicted"/>
<evidence type="ECO:0000313" key="5">
    <source>
        <dbReference type="EMBL" id="GJE57340.1"/>
    </source>
</evidence>
<evidence type="ECO:0000259" key="4">
    <source>
        <dbReference type="PROSITE" id="PS51063"/>
    </source>
</evidence>
<name>A0ABQ4TPP1_9HYPH</name>
<dbReference type="InterPro" id="IPR036388">
    <property type="entry name" value="WH-like_DNA-bd_sf"/>
</dbReference>
<dbReference type="InterPro" id="IPR012318">
    <property type="entry name" value="HTH_CRP"/>
</dbReference>
<dbReference type="RefSeq" id="WP_238232685.1">
    <property type="nucleotide sequence ID" value="NZ_BPRA01000021.1"/>
</dbReference>
<keyword evidence="6" id="KW-1185">Reference proteome</keyword>
<protein>
    <submittedName>
        <fullName evidence="5">Nitrogen fixation regulation protein FixK</fullName>
    </submittedName>
</protein>
<dbReference type="PROSITE" id="PS51063">
    <property type="entry name" value="HTH_CRP_2"/>
    <property type="match status" value="1"/>
</dbReference>
<dbReference type="SMART" id="SM00419">
    <property type="entry name" value="HTH_CRP"/>
    <property type="match status" value="1"/>
</dbReference>
<keyword evidence="1" id="KW-0805">Transcription regulation</keyword>
<dbReference type="Pfam" id="PF00027">
    <property type="entry name" value="cNMP_binding"/>
    <property type="match status" value="1"/>
</dbReference>
<evidence type="ECO:0000256" key="2">
    <source>
        <dbReference type="ARBA" id="ARBA00023125"/>
    </source>
</evidence>
<dbReference type="SUPFAM" id="SSF51206">
    <property type="entry name" value="cAMP-binding domain-like"/>
    <property type="match status" value="1"/>
</dbReference>
<organism evidence="5 6">
    <name type="scientific">Methylobacterium thuringiense</name>
    <dbReference type="NCBI Taxonomy" id="1003091"/>
    <lineage>
        <taxon>Bacteria</taxon>
        <taxon>Pseudomonadati</taxon>
        <taxon>Pseudomonadota</taxon>
        <taxon>Alphaproteobacteria</taxon>
        <taxon>Hyphomicrobiales</taxon>
        <taxon>Methylobacteriaceae</taxon>
        <taxon>Methylobacterium</taxon>
    </lineage>
</organism>
<evidence type="ECO:0000256" key="1">
    <source>
        <dbReference type="ARBA" id="ARBA00023015"/>
    </source>
</evidence>
<evidence type="ECO:0000256" key="3">
    <source>
        <dbReference type="ARBA" id="ARBA00023163"/>
    </source>
</evidence>
<dbReference type="Pfam" id="PF13545">
    <property type="entry name" value="HTH_Crp_2"/>
    <property type="match status" value="1"/>
</dbReference>
<keyword evidence="3" id="KW-0804">Transcription</keyword>
<evidence type="ECO:0000313" key="6">
    <source>
        <dbReference type="Proteomes" id="UP001055101"/>
    </source>
</evidence>
<dbReference type="Gene3D" id="2.60.120.10">
    <property type="entry name" value="Jelly Rolls"/>
    <property type="match status" value="1"/>
</dbReference>
<dbReference type="CDD" id="cd00038">
    <property type="entry name" value="CAP_ED"/>
    <property type="match status" value="1"/>
</dbReference>
<dbReference type="InterPro" id="IPR000595">
    <property type="entry name" value="cNMP-bd_dom"/>
</dbReference>
<dbReference type="InterPro" id="IPR014710">
    <property type="entry name" value="RmlC-like_jellyroll"/>
</dbReference>
<gene>
    <name evidence="5" type="primary">fixK_2</name>
    <name evidence="5" type="ORF">EKPJFOCH_3854</name>
</gene>
<keyword evidence="2" id="KW-0238">DNA-binding</keyword>
<dbReference type="Gene3D" id="1.10.10.10">
    <property type="entry name" value="Winged helix-like DNA-binding domain superfamily/Winged helix DNA-binding domain"/>
    <property type="match status" value="1"/>
</dbReference>
<comment type="caution">
    <text evidence="5">The sequence shown here is derived from an EMBL/GenBank/DDBJ whole genome shotgun (WGS) entry which is preliminary data.</text>
</comment>
<dbReference type="InterPro" id="IPR036390">
    <property type="entry name" value="WH_DNA-bd_sf"/>
</dbReference>
<dbReference type="InterPro" id="IPR018490">
    <property type="entry name" value="cNMP-bd_dom_sf"/>
</dbReference>
<dbReference type="SUPFAM" id="SSF46785">
    <property type="entry name" value="Winged helix' DNA-binding domain"/>
    <property type="match status" value="1"/>
</dbReference>
<dbReference type="Proteomes" id="UP001055101">
    <property type="component" value="Unassembled WGS sequence"/>
</dbReference>
<sequence>MQSIYKGKLPLSPPPKLAVISALDGIGTLVGAKFREHQVDKGQDVLRFGEVPEGLHVLIAGHTCRYRMLGDGRRQITAILVPGDLCDLEAGLRGRADYAVGALTRCLVGHLPADPICDAKPLNQELLAALLIRLRRDEAIAREWMVSLGRRSAIESLAHLFCELRTRLADVGLATEDSYELRITQDDLADALGITSVHVNRALKQLREYGLITLKRGILVMSDRPALEKLALFDPSYLQP</sequence>
<feature type="domain" description="HTH crp-type" evidence="4">
    <location>
        <begin position="151"/>
        <end position="225"/>
    </location>
</feature>
<reference evidence="5" key="1">
    <citation type="journal article" date="2021" name="Front. Microbiol.">
        <title>Comprehensive Comparative Genomics and Phenotyping of Methylobacterium Species.</title>
        <authorList>
            <person name="Alessa O."/>
            <person name="Ogura Y."/>
            <person name="Fujitani Y."/>
            <person name="Takami H."/>
            <person name="Hayashi T."/>
            <person name="Sahin N."/>
            <person name="Tani A."/>
        </authorList>
    </citation>
    <scope>NUCLEOTIDE SEQUENCE</scope>
    <source>
        <strain evidence="5">DSM 23674</strain>
    </source>
</reference>